<dbReference type="PRINTS" id="PR00954">
    <property type="entry name" value="FLGMOTORFLIG"/>
</dbReference>
<organism evidence="14 15">
    <name type="scientific">Ramlibacter lithotrophicus</name>
    <dbReference type="NCBI Taxonomy" id="2606681"/>
    <lineage>
        <taxon>Bacteria</taxon>
        <taxon>Pseudomonadati</taxon>
        <taxon>Pseudomonadota</taxon>
        <taxon>Betaproteobacteria</taxon>
        <taxon>Burkholderiales</taxon>
        <taxon>Comamonadaceae</taxon>
        <taxon>Ramlibacter</taxon>
    </lineage>
</organism>
<evidence type="ECO:0000256" key="3">
    <source>
        <dbReference type="ARBA" id="ARBA00010299"/>
    </source>
</evidence>
<feature type="domain" description="Flagellar motor switch protein FliG N-terminal" evidence="13">
    <location>
        <begin position="4"/>
        <end position="101"/>
    </location>
</feature>
<evidence type="ECO:0000313" key="14">
    <source>
        <dbReference type="EMBL" id="NKE66152.1"/>
    </source>
</evidence>
<dbReference type="InterPro" id="IPR032779">
    <property type="entry name" value="FliG_M"/>
</dbReference>
<dbReference type="InterPro" id="IPR011002">
    <property type="entry name" value="FliG_a-hlx"/>
</dbReference>
<keyword evidence="7" id="KW-0283">Flagellar rotation</keyword>
<feature type="domain" description="Flagellar motor switch protein FliG C-terminal" evidence="11">
    <location>
        <begin position="216"/>
        <end position="322"/>
    </location>
</feature>
<keyword evidence="14" id="KW-0969">Cilium</keyword>
<evidence type="ECO:0000259" key="11">
    <source>
        <dbReference type="Pfam" id="PF01706"/>
    </source>
</evidence>
<dbReference type="EMBL" id="VTOX01000003">
    <property type="protein sequence ID" value="NKE66152.1"/>
    <property type="molecule type" value="Genomic_DNA"/>
</dbReference>
<dbReference type="Gene3D" id="1.10.220.30">
    <property type="match status" value="3"/>
</dbReference>
<dbReference type="GO" id="GO:0071973">
    <property type="term" value="P:bacterial-type flagellum-dependent cell motility"/>
    <property type="evidence" value="ECO:0007669"/>
    <property type="project" value="InterPro"/>
</dbReference>
<evidence type="ECO:0000256" key="9">
    <source>
        <dbReference type="ARBA" id="ARBA00023143"/>
    </source>
</evidence>
<evidence type="ECO:0000256" key="1">
    <source>
        <dbReference type="ARBA" id="ARBA00004117"/>
    </source>
</evidence>
<dbReference type="GO" id="GO:0003774">
    <property type="term" value="F:cytoskeletal motor activity"/>
    <property type="evidence" value="ECO:0007669"/>
    <property type="project" value="InterPro"/>
</dbReference>
<dbReference type="PIRSF" id="PIRSF003161">
    <property type="entry name" value="FliG"/>
    <property type="match status" value="1"/>
</dbReference>
<evidence type="ECO:0000259" key="12">
    <source>
        <dbReference type="Pfam" id="PF14841"/>
    </source>
</evidence>
<dbReference type="Pfam" id="PF01706">
    <property type="entry name" value="FliG_C"/>
    <property type="match status" value="1"/>
</dbReference>
<keyword evidence="8" id="KW-0472">Membrane</keyword>
<dbReference type="GO" id="GO:0009425">
    <property type="term" value="C:bacterial-type flagellum basal body"/>
    <property type="evidence" value="ECO:0007669"/>
    <property type="project" value="UniProtKB-SubCell"/>
</dbReference>
<keyword evidence="9" id="KW-0975">Bacterial flagellum</keyword>
<proteinExistence type="inferred from homology"/>
<sequence length="332" mass="35889">MSDTGARKGAILLMALGEDRAAAVLGALDTGEVEALGLAMARLSQVSKEELAAVMAEFRDETEQLSVLHLDSGGYVRAVLQKALGSDHASGLLDEILRSEMPRGGIARLNRLDSVEIVELIRDEHPQIIATLLIHLDRLKAAEILEGLPARLRTDVVLRVATFGGVQPTALAELTDVLTEMLSGDGLKRSRLGGVRTAAEIVNLMSTSQEEEVLTQVRDTDEALAQKIVDEMFVFENLLDVDDRSMQRLLKDVDNDSLIVALKGATPELREKFFGNMSQRAAEALREDLELRGPVRVSQVEAEQKAILQVVRGLADAGEIVISAPGADELVG</sequence>
<dbReference type="InterPro" id="IPR028263">
    <property type="entry name" value="FliG_N"/>
</dbReference>
<evidence type="ECO:0000256" key="6">
    <source>
        <dbReference type="ARBA" id="ARBA00022500"/>
    </source>
</evidence>
<dbReference type="AlphaFoldDB" id="A0A7X6DFD1"/>
<dbReference type="Pfam" id="PF14841">
    <property type="entry name" value="FliG_M"/>
    <property type="match status" value="1"/>
</dbReference>
<feature type="domain" description="Flagellar motor switch protein FliG middle" evidence="12">
    <location>
        <begin position="116"/>
        <end position="184"/>
    </location>
</feature>
<dbReference type="Pfam" id="PF14842">
    <property type="entry name" value="FliG_N"/>
    <property type="match status" value="1"/>
</dbReference>
<keyword evidence="6" id="KW-0145">Chemotaxis</keyword>
<evidence type="ECO:0000259" key="13">
    <source>
        <dbReference type="Pfam" id="PF14842"/>
    </source>
</evidence>
<comment type="similarity">
    <text evidence="3">Belongs to the FliG family.</text>
</comment>
<evidence type="ECO:0000256" key="4">
    <source>
        <dbReference type="ARBA" id="ARBA00021870"/>
    </source>
</evidence>
<keyword evidence="14" id="KW-0282">Flagellum</keyword>
<dbReference type="InterPro" id="IPR000090">
    <property type="entry name" value="Flg_Motor_Flig"/>
</dbReference>
<dbReference type="RefSeq" id="WP_168107279.1">
    <property type="nucleotide sequence ID" value="NZ_VTOX01000003.1"/>
</dbReference>
<evidence type="ECO:0000256" key="5">
    <source>
        <dbReference type="ARBA" id="ARBA00022475"/>
    </source>
</evidence>
<dbReference type="FunFam" id="1.10.220.30:FF:000001">
    <property type="entry name" value="Flagellar motor switch protein FliG"/>
    <property type="match status" value="1"/>
</dbReference>
<dbReference type="GO" id="GO:0005886">
    <property type="term" value="C:plasma membrane"/>
    <property type="evidence" value="ECO:0007669"/>
    <property type="project" value="UniProtKB-SubCell"/>
</dbReference>
<evidence type="ECO:0000256" key="2">
    <source>
        <dbReference type="ARBA" id="ARBA00004515"/>
    </source>
</evidence>
<dbReference type="PANTHER" id="PTHR30534:SF0">
    <property type="entry name" value="FLAGELLAR MOTOR SWITCH PROTEIN FLIG"/>
    <property type="match status" value="1"/>
</dbReference>
<dbReference type="PANTHER" id="PTHR30534">
    <property type="entry name" value="FLAGELLAR MOTOR SWITCH PROTEIN FLIG"/>
    <property type="match status" value="1"/>
</dbReference>
<keyword evidence="15" id="KW-1185">Reference proteome</keyword>
<accession>A0A7X6DFD1</accession>
<dbReference type="Proteomes" id="UP000521868">
    <property type="component" value="Unassembled WGS sequence"/>
</dbReference>
<dbReference type="NCBIfam" id="TIGR00207">
    <property type="entry name" value="fliG"/>
    <property type="match status" value="1"/>
</dbReference>
<protein>
    <recommendedName>
        <fullName evidence="4">Flagellar motor switch protein FliG</fullName>
    </recommendedName>
</protein>
<evidence type="ECO:0000256" key="7">
    <source>
        <dbReference type="ARBA" id="ARBA00022779"/>
    </source>
</evidence>
<comment type="function">
    <text evidence="10">FliG is one of three proteins (FliG, FliN, FliM) that forms the rotor-mounted switch complex (C ring), located at the base of the basal body. This complex interacts with the CheY and CheZ chemotaxis proteins, in addition to contacting components of the motor that determine the direction of flagellar rotation.</text>
</comment>
<evidence type="ECO:0000256" key="8">
    <source>
        <dbReference type="ARBA" id="ARBA00023136"/>
    </source>
</evidence>
<dbReference type="SUPFAM" id="SSF48029">
    <property type="entry name" value="FliG"/>
    <property type="match status" value="2"/>
</dbReference>
<dbReference type="InterPro" id="IPR023087">
    <property type="entry name" value="Flg_Motor_Flig_C"/>
</dbReference>
<comment type="caution">
    <text evidence="14">The sequence shown here is derived from an EMBL/GenBank/DDBJ whole genome shotgun (WGS) entry which is preliminary data.</text>
</comment>
<evidence type="ECO:0000256" key="10">
    <source>
        <dbReference type="ARBA" id="ARBA00025598"/>
    </source>
</evidence>
<keyword evidence="5" id="KW-1003">Cell membrane</keyword>
<evidence type="ECO:0000313" key="15">
    <source>
        <dbReference type="Proteomes" id="UP000521868"/>
    </source>
</evidence>
<dbReference type="GO" id="GO:0006935">
    <property type="term" value="P:chemotaxis"/>
    <property type="evidence" value="ECO:0007669"/>
    <property type="project" value="UniProtKB-KW"/>
</dbReference>
<name>A0A7X6DFD1_9BURK</name>
<gene>
    <name evidence="14" type="primary">fliG</name>
    <name evidence="14" type="ORF">RAMLITH_10005</name>
</gene>
<keyword evidence="14" id="KW-0966">Cell projection</keyword>
<comment type="subcellular location">
    <subcellularLocation>
        <location evidence="1">Bacterial flagellum basal body</location>
    </subcellularLocation>
    <subcellularLocation>
        <location evidence="2">Cell inner membrane</location>
        <topology evidence="2">Peripheral membrane protein</topology>
        <orientation evidence="2">Cytoplasmic side</orientation>
    </subcellularLocation>
</comment>
<reference evidence="14 15" key="1">
    <citation type="journal article" date="2020" name="Nature">
        <title>Bacterial chemolithoautotrophy via manganese oxidation.</title>
        <authorList>
            <person name="Yu H."/>
            <person name="Leadbetter J.R."/>
        </authorList>
    </citation>
    <scope>NUCLEOTIDE SEQUENCE [LARGE SCALE GENOMIC DNA]</scope>
    <source>
        <strain evidence="14 15">RBP-1</strain>
    </source>
</reference>